<feature type="transmembrane region" description="Helical" evidence="2">
    <location>
        <begin position="328"/>
        <end position="351"/>
    </location>
</feature>
<dbReference type="Pfam" id="PF04087">
    <property type="entry name" value="DUF389"/>
    <property type="match status" value="1"/>
</dbReference>
<feature type="compositionally biased region" description="Basic residues" evidence="1">
    <location>
        <begin position="519"/>
        <end position="529"/>
    </location>
</feature>
<organism evidence="3 4">
    <name type="scientific">Drosophila suzukii</name>
    <name type="common">Spotted-wing drosophila fruit fly</name>
    <dbReference type="NCBI Taxonomy" id="28584"/>
    <lineage>
        <taxon>Eukaryota</taxon>
        <taxon>Metazoa</taxon>
        <taxon>Ecdysozoa</taxon>
        <taxon>Arthropoda</taxon>
        <taxon>Hexapoda</taxon>
        <taxon>Insecta</taxon>
        <taxon>Pterygota</taxon>
        <taxon>Neoptera</taxon>
        <taxon>Endopterygota</taxon>
        <taxon>Diptera</taxon>
        <taxon>Brachycera</taxon>
        <taxon>Muscomorpha</taxon>
        <taxon>Ephydroidea</taxon>
        <taxon>Drosophilidae</taxon>
        <taxon>Drosophila</taxon>
        <taxon>Sophophora</taxon>
    </lineage>
</organism>
<feature type="region of interest" description="Disordered" evidence="1">
    <location>
        <begin position="89"/>
        <end position="127"/>
    </location>
</feature>
<feature type="region of interest" description="Disordered" evidence="1">
    <location>
        <begin position="658"/>
        <end position="707"/>
    </location>
</feature>
<feature type="transmembrane region" description="Helical" evidence="2">
    <location>
        <begin position="273"/>
        <end position="291"/>
    </location>
</feature>
<feature type="compositionally biased region" description="Gly residues" evidence="1">
    <location>
        <begin position="93"/>
        <end position="119"/>
    </location>
</feature>
<reference evidence="4" key="2">
    <citation type="submission" date="2025-08" db="UniProtKB">
        <authorList>
            <consortium name="RefSeq"/>
        </authorList>
    </citation>
    <scope>IDENTIFICATION</scope>
</reference>
<feature type="region of interest" description="Disordered" evidence="1">
    <location>
        <begin position="721"/>
        <end position="768"/>
    </location>
</feature>
<accession>A0AB39ZPL6</accession>
<keyword evidence="2" id="KW-0472">Membrane</keyword>
<reference evidence="3" key="1">
    <citation type="submission" date="2025-05" db="UniProtKB">
        <authorList>
            <consortium name="RefSeq"/>
        </authorList>
    </citation>
    <scope>NUCLEOTIDE SEQUENCE [LARGE SCALE GENOMIC DNA]</scope>
</reference>
<feature type="transmembrane region" description="Helical" evidence="2">
    <location>
        <begin position="377"/>
        <end position="397"/>
    </location>
</feature>
<feature type="compositionally biased region" description="Low complexity" evidence="1">
    <location>
        <begin position="616"/>
        <end position="632"/>
    </location>
</feature>
<dbReference type="GeneID" id="108017892"/>
<feature type="compositionally biased region" description="Polar residues" evidence="1">
    <location>
        <begin position="736"/>
        <end position="757"/>
    </location>
</feature>
<feature type="region of interest" description="Disordered" evidence="1">
    <location>
        <begin position="519"/>
        <end position="539"/>
    </location>
</feature>
<name>A0AB39ZPL6_DROSZ</name>
<feature type="transmembrane region" description="Helical" evidence="2">
    <location>
        <begin position="297"/>
        <end position="321"/>
    </location>
</feature>
<protein>
    <submittedName>
        <fullName evidence="4">Uncharacterized protein isoform X1</fullName>
    </submittedName>
</protein>
<dbReference type="PANTHER" id="PTHR20992:SF12">
    <property type="entry name" value="IP07646P"/>
    <property type="match status" value="1"/>
</dbReference>
<keyword evidence="2" id="KW-0812">Transmembrane</keyword>
<dbReference type="PANTHER" id="PTHR20992">
    <property type="entry name" value="AT15442P-RELATED"/>
    <property type="match status" value="1"/>
</dbReference>
<dbReference type="AlphaFoldDB" id="A0AB39ZPL6"/>
<dbReference type="Proteomes" id="UP001652628">
    <property type="component" value="Chromosome 2L"/>
</dbReference>
<sequence>MPGVVFLIVVPTANFERELIYGTSNNALVETSAGGMGLAGHPGHLVHGHPVVAAAAHGGGNNNLNINLPENNNAILRLEVELRDKNVPKYRRGVGGGPGIGQVGGGRGGGGGGGGGGGPKRTAGVGAGTAVPIGPADTSTVGAPLDRRNLVVPLEKVLEELLVKLEIEHVTWTTSKKGYFHHVVFPLQAGAACETTLHCLTELGIGTKLNSCVSVLPCSVSYDAITDAANMRDDYSEEAEDASKWNSFVESIKSKLTVKQVVDGVRAGGSLSFDYLLLIVTADSLAALGLVENNAPNIVAAMLVSPLMGPVMSITFGAIISDKELMRVGFLCLGLGMFISLVFGFIFGLILGTTEMPWGQNADWPTEEMRGRGNVRALWMGVLWALTSGTGVAVALLQGSAGPLIGVAISASLLPPVVNCGLFWSLACIWLIYPEKRIPHLKNETMNSTSAYPFIYTNYLPTEFLINGIVSACLTIVNVICIFITAIIVLKIKEVSAPYTASPDLKRFWETDLRTVRKTNRSTMRHPRSRSSMAGGPGGMGTVRGLDKFSGGSHYHGLDERDAQMDNALERALAQAENDATFKKVKRMSYSSNAAGELTERLAKIAGLNRLKTDGDPGQSSSGSLSGSRMNSIPNSQLNVDLKVLDKLVSSLLEQHTSGAKGAAASFKPETGSRTPPLQRMASKKLNRWRPLSRSAHSYKRHESSDLIGGSFTQLMERVDPPATSAQHPPNMPTIMESSAGSPVSPNPTPNNAQQQAGHPPMWNASLDATPGAVRNVLHGSSEPEDQLNLTHNYVG</sequence>
<proteinExistence type="predicted"/>
<keyword evidence="3" id="KW-1185">Reference proteome</keyword>
<evidence type="ECO:0000313" key="4">
    <source>
        <dbReference type="RefSeq" id="XP_016940555.3"/>
    </source>
</evidence>
<gene>
    <name evidence="4" type="primary">LOC108017892</name>
</gene>
<feature type="transmembrane region" description="Helical" evidence="2">
    <location>
        <begin position="404"/>
        <end position="433"/>
    </location>
</feature>
<feature type="transmembrane region" description="Helical" evidence="2">
    <location>
        <begin position="464"/>
        <end position="490"/>
    </location>
</feature>
<evidence type="ECO:0000256" key="1">
    <source>
        <dbReference type="SAM" id="MobiDB-lite"/>
    </source>
</evidence>
<dbReference type="RefSeq" id="XP_016940555.3">
    <property type="nucleotide sequence ID" value="XM_017085066.4"/>
</dbReference>
<keyword evidence="2" id="KW-1133">Transmembrane helix</keyword>
<dbReference type="InterPro" id="IPR005240">
    <property type="entry name" value="DUF389"/>
</dbReference>
<evidence type="ECO:0000313" key="3">
    <source>
        <dbReference type="Proteomes" id="UP001652628"/>
    </source>
</evidence>
<evidence type="ECO:0000256" key="2">
    <source>
        <dbReference type="SAM" id="Phobius"/>
    </source>
</evidence>
<feature type="region of interest" description="Disordered" evidence="1">
    <location>
        <begin position="609"/>
        <end position="632"/>
    </location>
</feature>